<dbReference type="EMBL" id="DTBJ01000064">
    <property type="protein sequence ID" value="HGM59435.1"/>
    <property type="molecule type" value="Genomic_DNA"/>
</dbReference>
<dbReference type="Gene3D" id="3.40.50.10640">
    <property type="entry name" value="SSO1389-like"/>
    <property type="match status" value="1"/>
</dbReference>
<keyword evidence="1" id="KW-0472">Membrane</keyword>
<feature type="transmembrane region" description="Helical" evidence="1">
    <location>
        <begin position="162"/>
        <end position="180"/>
    </location>
</feature>
<dbReference type="InterPro" id="IPR053857">
    <property type="entry name" value="Csx1_CARF"/>
</dbReference>
<dbReference type="AlphaFoldDB" id="A0A7C4D8A4"/>
<evidence type="ECO:0000313" key="3">
    <source>
        <dbReference type="EMBL" id="HGM59435.1"/>
    </source>
</evidence>
<dbReference type="PANTHER" id="PTHR37169">
    <property type="entry name" value="CRISPR SYSTEM ENDORIBONUCLEASE CSX1-RELATED"/>
    <property type="match status" value="1"/>
</dbReference>
<name>A0A7C4D8A4_STAMA</name>
<organism evidence="3">
    <name type="scientific">Staphylothermus marinus</name>
    <dbReference type="NCBI Taxonomy" id="2280"/>
    <lineage>
        <taxon>Archaea</taxon>
        <taxon>Thermoproteota</taxon>
        <taxon>Thermoprotei</taxon>
        <taxon>Desulfurococcales</taxon>
        <taxon>Desulfurococcaceae</taxon>
        <taxon>Staphylothermus</taxon>
    </lineage>
</organism>
<evidence type="ECO:0000259" key="2">
    <source>
        <dbReference type="Pfam" id="PF22230"/>
    </source>
</evidence>
<dbReference type="Pfam" id="PF22230">
    <property type="entry name" value="Csx1_CARF"/>
    <property type="match status" value="1"/>
</dbReference>
<gene>
    <name evidence="3" type="ORF">ENU14_07675</name>
</gene>
<reference evidence="3" key="1">
    <citation type="journal article" date="2020" name="mSystems">
        <title>Genome- and Community-Level Interaction Insights into Carbon Utilization and Element Cycling Functions of Hydrothermarchaeota in Hydrothermal Sediment.</title>
        <authorList>
            <person name="Zhou Z."/>
            <person name="Liu Y."/>
            <person name="Xu W."/>
            <person name="Pan J."/>
            <person name="Luo Z.H."/>
            <person name="Li M."/>
        </authorList>
    </citation>
    <scope>NUCLEOTIDE SEQUENCE [LARGE SCALE GENOMIC DNA]</scope>
    <source>
        <strain evidence="3">SpSt-642</strain>
    </source>
</reference>
<accession>A0A7C4D8A4</accession>
<keyword evidence="1" id="KW-1133">Transmembrane helix</keyword>
<feature type="domain" description="CRISPR system endoribonuclease Csx1 CARF" evidence="2">
    <location>
        <begin position="6"/>
        <end position="193"/>
    </location>
</feature>
<dbReference type="SUPFAM" id="SSF160980">
    <property type="entry name" value="SSO1389-like"/>
    <property type="match status" value="1"/>
</dbReference>
<comment type="caution">
    <text evidence="3">The sequence shown here is derived from an EMBL/GenBank/DDBJ whole genome shotgun (WGS) entry which is preliminary data.</text>
</comment>
<protein>
    <submittedName>
        <fullName evidence="3">CRISPR-associated DxTHG motif protein</fullName>
    </submittedName>
</protein>
<dbReference type="InterPro" id="IPR052875">
    <property type="entry name" value="CRISPR_assoc_ribonuclease"/>
</dbReference>
<keyword evidence="1" id="KW-0812">Transmembrane</keyword>
<dbReference type="PANTHER" id="PTHR37169:SF1">
    <property type="entry name" value="CRISPR SYSTEM ENDORIBONUCLEASE CSX1"/>
    <property type="match status" value="1"/>
</dbReference>
<evidence type="ECO:0000256" key="1">
    <source>
        <dbReference type="SAM" id="Phobius"/>
    </source>
</evidence>
<proteinExistence type="predicted"/>
<sequence>MKDNVLIVSVWGYPPQWAKYKYIVHIDHRVHRNLEKSECVSCCTTLALTNHLLKGYDVKTIVFGADTVVNPSKTNDIRREALLQYNKWLEELLKPSNCNCCDSMKEKSSIIEISVLPGIGHYYGWHFEASIDNVFVQAFNKIFNELTNRSYKWIFLDLTHGLNYLLVVVLYATVANAILFDMESRLIIVNSEPARAGGNRCIEIRDIQMEKEKSPNTLDVLSILDVSRLQVVVSLIRSLLALKYFQPLQLGIILKELKESCSQKEQELEKIEKVLSFFTLLSNTIVGPTFINSYTLDSSGKEEPLSTAICREYEKLLDNNVEDEFTPEKNDCSKIVEYDSTSIFKVIPIALSKIIRDVCKELVANEGDKYLIKYLSNVGKYYRNVSESIHNSLIVEETKEDLGKVIKFVVDNKDSLEKYFSSQGLISVKGAEIEINDVLYRAISFKSLNILNDITRRIRSEEISYKELDELLEINKNKTDLDKERQKITASSRDSYLDRFLRNMCAHAGLEYTSIRKVVIDVDKKDVVKIVYDKDILFKILEHGEFVKPKGKI</sequence>